<reference evidence="19" key="1">
    <citation type="journal article" date="2018" name="Science">
        <title>A primordial and reversible TCA cycle in a facultatively chemolithoautotrophic thermophile.</title>
        <authorList>
            <person name="Nunoura T."/>
            <person name="Chikaraishi Y."/>
            <person name="Izaki R."/>
            <person name="Suwa T."/>
            <person name="Sato T."/>
            <person name="Harada T."/>
            <person name="Mori K."/>
            <person name="Kato Y."/>
            <person name="Miyazaki M."/>
            <person name="Shimamura S."/>
            <person name="Yanagawa K."/>
            <person name="Shuto A."/>
            <person name="Ohkouchi N."/>
            <person name="Fujita N."/>
            <person name="Takaki Y."/>
            <person name="Atomi H."/>
            <person name="Takai K."/>
        </authorList>
    </citation>
    <scope>NUCLEOTIDE SEQUENCE [LARGE SCALE GENOMIC DNA]</scope>
    <source>
        <strain evidence="19">DSM 17441 / JCM 13301 / NBRC 103674 / ABI70S6</strain>
    </source>
</reference>
<evidence type="ECO:0000256" key="15">
    <source>
        <dbReference type="NCBIfam" id="TIGR00560"/>
    </source>
</evidence>
<dbReference type="Proteomes" id="UP000063234">
    <property type="component" value="Chromosome"/>
</dbReference>
<dbReference type="Gene3D" id="1.20.120.1760">
    <property type="match status" value="1"/>
</dbReference>
<evidence type="ECO:0000256" key="7">
    <source>
        <dbReference type="ARBA" id="ARBA00022679"/>
    </source>
</evidence>
<dbReference type="InterPro" id="IPR043130">
    <property type="entry name" value="CDP-OH_PTrfase_TM_dom"/>
</dbReference>
<keyword evidence="11 17" id="KW-0472">Membrane</keyword>
<gene>
    <name evidence="18" type="ORF">TST_0719</name>
</gene>
<evidence type="ECO:0000256" key="12">
    <source>
        <dbReference type="ARBA" id="ARBA00023209"/>
    </source>
</evidence>
<accession>A0A0S3QT67</accession>
<keyword evidence="6" id="KW-0444">Lipid biosynthesis</keyword>
<dbReference type="PANTHER" id="PTHR14269">
    <property type="entry name" value="CDP-DIACYLGLYCEROL--GLYCEROL-3-PHOSPHATE 3-PHOSPHATIDYLTRANSFERASE-RELATED"/>
    <property type="match status" value="1"/>
</dbReference>
<dbReference type="AlphaFoldDB" id="A0A0S3QT67"/>
<evidence type="ECO:0000256" key="6">
    <source>
        <dbReference type="ARBA" id="ARBA00022516"/>
    </source>
</evidence>
<organism evidence="18 19">
    <name type="scientific">Thermosulfidibacter takaii (strain DSM 17441 / JCM 13301 / NBRC 103674 / ABI70S6)</name>
    <dbReference type="NCBI Taxonomy" id="1298851"/>
    <lineage>
        <taxon>Bacteria</taxon>
        <taxon>Pseudomonadati</taxon>
        <taxon>Thermosulfidibacterota</taxon>
        <taxon>Thermosulfidibacteria</taxon>
        <taxon>Thermosulfidibacterales</taxon>
        <taxon>Thermosulfidibacteraceae</taxon>
    </lineage>
</organism>
<sequence length="186" mass="20825">MNDILTIPNQLTILRMLLVPVFVTCLIYQWWVPALSFFVIASVTDAADGYLARKLNQKSSLGVVLDPLADKLMMVSSYVVLSGERLIPPWLTVIVVSRDVLLIGGVVFLKLFAQNNVKIEPSLLGKGTTFSQILTVNMVLLHKILKAKHDFYLYIFYLFTAVLTVASGYDYFKRGWGFLTNADQGS</sequence>
<evidence type="ECO:0000256" key="16">
    <source>
        <dbReference type="RuleBase" id="RU003750"/>
    </source>
</evidence>
<dbReference type="STRING" id="1298851.TST_0719"/>
<dbReference type="EC" id="2.7.8.5" evidence="4 15"/>
<keyword evidence="10" id="KW-0443">Lipid metabolism</keyword>
<keyword evidence="19" id="KW-1185">Reference proteome</keyword>
<evidence type="ECO:0000256" key="13">
    <source>
        <dbReference type="ARBA" id="ARBA00023264"/>
    </source>
</evidence>
<keyword evidence="7 16" id="KW-0808">Transferase</keyword>
<keyword evidence="12" id="KW-0594">Phospholipid biosynthesis</keyword>
<dbReference type="Pfam" id="PF01066">
    <property type="entry name" value="CDP-OH_P_transf"/>
    <property type="match status" value="1"/>
</dbReference>
<dbReference type="PIRSF" id="PIRSF000847">
    <property type="entry name" value="Phos_ph_gly_syn"/>
    <property type="match status" value="1"/>
</dbReference>
<dbReference type="NCBIfam" id="TIGR00560">
    <property type="entry name" value="pgsA"/>
    <property type="match status" value="1"/>
</dbReference>
<dbReference type="GO" id="GO:0008444">
    <property type="term" value="F:CDP-diacylglycerol-glycerol-3-phosphate 3-phosphatidyltransferase activity"/>
    <property type="evidence" value="ECO:0007669"/>
    <property type="project" value="UniProtKB-UniRule"/>
</dbReference>
<dbReference type="InterPro" id="IPR004570">
    <property type="entry name" value="Phosphatidylglycerol_P_synth"/>
</dbReference>
<dbReference type="InterPro" id="IPR048254">
    <property type="entry name" value="CDP_ALCOHOL_P_TRANSF_CS"/>
</dbReference>
<dbReference type="GO" id="GO:0016020">
    <property type="term" value="C:membrane"/>
    <property type="evidence" value="ECO:0007669"/>
    <property type="project" value="UniProtKB-SubCell"/>
</dbReference>
<evidence type="ECO:0000256" key="10">
    <source>
        <dbReference type="ARBA" id="ARBA00023098"/>
    </source>
</evidence>
<dbReference type="GO" id="GO:0046474">
    <property type="term" value="P:glycerophospholipid biosynthetic process"/>
    <property type="evidence" value="ECO:0007669"/>
    <property type="project" value="TreeGrafter"/>
</dbReference>
<name>A0A0S3QT67_THET7</name>
<dbReference type="EMBL" id="AP013035">
    <property type="protein sequence ID" value="BAT71524.1"/>
    <property type="molecule type" value="Genomic_DNA"/>
</dbReference>
<evidence type="ECO:0000256" key="1">
    <source>
        <dbReference type="ARBA" id="ARBA00004141"/>
    </source>
</evidence>
<evidence type="ECO:0000256" key="14">
    <source>
        <dbReference type="ARBA" id="ARBA00048586"/>
    </source>
</evidence>
<evidence type="ECO:0000256" key="9">
    <source>
        <dbReference type="ARBA" id="ARBA00022989"/>
    </source>
</evidence>
<dbReference type="RefSeq" id="WP_068549519.1">
    <property type="nucleotide sequence ID" value="NZ_AP013035.1"/>
</dbReference>
<dbReference type="PANTHER" id="PTHR14269:SF62">
    <property type="entry name" value="CDP-DIACYLGLYCEROL--GLYCEROL-3-PHOSPHATE 3-PHOSPHATIDYLTRANSFERASE 1, CHLOROPLASTIC"/>
    <property type="match status" value="1"/>
</dbReference>
<evidence type="ECO:0000256" key="17">
    <source>
        <dbReference type="SAM" id="Phobius"/>
    </source>
</evidence>
<comment type="similarity">
    <text evidence="3 16">Belongs to the CDP-alcohol phosphatidyltransferase class-I family.</text>
</comment>
<evidence type="ECO:0000256" key="4">
    <source>
        <dbReference type="ARBA" id="ARBA00013170"/>
    </source>
</evidence>
<comment type="subcellular location">
    <subcellularLocation>
        <location evidence="1">Membrane</location>
        <topology evidence="1">Multi-pass membrane protein</topology>
    </subcellularLocation>
</comment>
<comment type="catalytic activity">
    <reaction evidence="14">
        <text>a CDP-1,2-diacyl-sn-glycerol + sn-glycerol 3-phosphate = a 1,2-diacyl-sn-glycero-3-phospho-(1'-sn-glycero-3'-phosphate) + CMP + H(+)</text>
        <dbReference type="Rhea" id="RHEA:12593"/>
        <dbReference type="ChEBI" id="CHEBI:15378"/>
        <dbReference type="ChEBI" id="CHEBI:57597"/>
        <dbReference type="ChEBI" id="CHEBI:58332"/>
        <dbReference type="ChEBI" id="CHEBI:60110"/>
        <dbReference type="ChEBI" id="CHEBI:60377"/>
        <dbReference type="EC" id="2.7.8.5"/>
    </reaction>
</comment>
<comment type="pathway">
    <text evidence="2">Phospholipid metabolism; phosphatidylglycerol biosynthesis; phosphatidylglycerol from CDP-diacylglycerol: step 1/2.</text>
</comment>
<dbReference type="PATRIC" id="fig|1298851.3.peg.746"/>
<feature type="transmembrane region" description="Helical" evidence="17">
    <location>
        <begin position="90"/>
        <end position="111"/>
    </location>
</feature>
<evidence type="ECO:0000256" key="3">
    <source>
        <dbReference type="ARBA" id="ARBA00010441"/>
    </source>
</evidence>
<proteinExistence type="inferred from homology"/>
<protein>
    <recommendedName>
        <fullName evidence="5 15">CDP-diacylglycerol--glycerol-3-phosphate 3-phosphatidyltransferase</fullName>
        <ecNumber evidence="4 15">2.7.8.5</ecNumber>
    </recommendedName>
</protein>
<evidence type="ECO:0000256" key="2">
    <source>
        <dbReference type="ARBA" id="ARBA00005042"/>
    </source>
</evidence>
<dbReference type="OrthoDB" id="9796672at2"/>
<dbReference type="InterPro" id="IPR000462">
    <property type="entry name" value="CDP-OH_P_trans"/>
</dbReference>
<evidence type="ECO:0000256" key="8">
    <source>
        <dbReference type="ARBA" id="ARBA00022692"/>
    </source>
</evidence>
<dbReference type="PROSITE" id="PS00379">
    <property type="entry name" value="CDP_ALCOHOL_P_TRANSF"/>
    <property type="match status" value="1"/>
</dbReference>
<evidence type="ECO:0000313" key="19">
    <source>
        <dbReference type="Proteomes" id="UP000063234"/>
    </source>
</evidence>
<keyword evidence="9 17" id="KW-1133">Transmembrane helix</keyword>
<dbReference type="InterPro" id="IPR050324">
    <property type="entry name" value="CDP-alcohol_PTase-I"/>
</dbReference>
<dbReference type="KEGG" id="ttk:TST_0719"/>
<feature type="transmembrane region" description="Helical" evidence="17">
    <location>
        <begin position="12"/>
        <end position="31"/>
    </location>
</feature>
<feature type="transmembrane region" description="Helical" evidence="17">
    <location>
        <begin position="151"/>
        <end position="172"/>
    </location>
</feature>
<evidence type="ECO:0000256" key="11">
    <source>
        <dbReference type="ARBA" id="ARBA00023136"/>
    </source>
</evidence>
<evidence type="ECO:0000313" key="18">
    <source>
        <dbReference type="EMBL" id="BAT71524.1"/>
    </source>
</evidence>
<keyword evidence="13" id="KW-1208">Phospholipid metabolism</keyword>
<keyword evidence="8 17" id="KW-0812">Transmembrane</keyword>
<evidence type="ECO:0000256" key="5">
    <source>
        <dbReference type="ARBA" id="ARBA00014944"/>
    </source>
</evidence>